<evidence type="ECO:0000313" key="2">
    <source>
        <dbReference type="Proteomes" id="UP000824881"/>
    </source>
</evidence>
<name>A0ACB7J978_PLECO</name>
<keyword evidence="2" id="KW-1185">Reference proteome</keyword>
<reference evidence="1 2" key="1">
    <citation type="journal article" date="2021" name="Appl. Environ. Microbiol.">
        <title>Genetic linkage and physical mapping for an oyster mushroom Pleurotus cornucopiae and QTL analysis for the trait cap color.</title>
        <authorList>
            <person name="Zhang Y."/>
            <person name="Gao W."/>
            <person name="Sonnenberg A."/>
            <person name="Chen Q."/>
            <person name="Zhang J."/>
            <person name="Huang C."/>
        </authorList>
    </citation>
    <scope>NUCLEOTIDE SEQUENCE [LARGE SCALE GENOMIC DNA]</scope>
    <source>
        <strain evidence="1">CCMSSC00406</strain>
    </source>
</reference>
<gene>
    <name evidence="1" type="ORF">CCMSSC00406_0003223</name>
</gene>
<dbReference type="Proteomes" id="UP000824881">
    <property type="component" value="Unassembled WGS sequence"/>
</dbReference>
<protein>
    <submittedName>
        <fullName evidence="1">Uncharacterized protein</fullName>
    </submittedName>
</protein>
<dbReference type="EMBL" id="WQMT02000002">
    <property type="protein sequence ID" value="KAG9226344.1"/>
    <property type="molecule type" value="Genomic_DNA"/>
</dbReference>
<proteinExistence type="predicted"/>
<accession>A0ACB7J978</accession>
<evidence type="ECO:0000313" key="1">
    <source>
        <dbReference type="EMBL" id="KAG9226344.1"/>
    </source>
</evidence>
<comment type="caution">
    <text evidence="1">The sequence shown here is derived from an EMBL/GenBank/DDBJ whole genome shotgun (WGS) entry which is preliminary data.</text>
</comment>
<organism evidence="1 2">
    <name type="scientific">Pleurotus cornucopiae</name>
    <name type="common">Cornucopia mushroom</name>
    <dbReference type="NCBI Taxonomy" id="5321"/>
    <lineage>
        <taxon>Eukaryota</taxon>
        <taxon>Fungi</taxon>
        <taxon>Dikarya</taxon>
        <taxon>Basidiomycota</taxon>
        <taxon>Agaricomycotina</taxon>
        <taxon>Agaricomycetes</taxon>
        <taxon>Agaricomycetidae</taxon>
        <taxon>Agaricales</taxon>
        <taxon>Pleurotineae</taxon>
        <taxon>Pleurotaceae</taxon>
        <taxon>Pleurotus</taxon>
    </lineage>
</organism>
<sequence length="533" mass="58603">MSATNSQSLIRRWLVENVQLYAQRDRVLADIEAVLARFNTLRPKSDEHTFDDGRTQILLCLHGLLPITYRQASYNIQISVWINRDYPRHPPIAYVVPTSDMFVKAGKFVDVSGRCNLEYMQQWERKSEGCSILALLEAMQDQFSREPPMYAKPKQNPAGISSVPAQPPPLPASPQSSVPNPHDRPALPPKPGSSIGPSLVNQPTQPLPYSPNVKATPSSSINSLPSSSTSSPPPIPPHSNLPQYHHNHAGYQTIPPTYRPPTTVPETTNVNVPPVHQNWDASPSSGSVSPPPVPPLPQLPHQPVYAQSPPQPPLSIAVQAPAIVPHTSIPPPNLLDEDNDTGPFTSAGPPPSATPTGIPPRPPNPELLRLHAQVHQKLTSELASLTQALSLDAERLRAHQSDLLAGEPAIRDEMARLEAVKDVCQNVAGRLRDSVEQAERNVTELRRKEDPEVDELVCSTTIVHNQLINLVAEDNAIEDTIYHLHRALNAGRIDLDRFLRTTRILAEEQFMKRALVEKIQNGIPMGPPTGSSW</sequence>